<proteinExistence type="inferred from homology"/>
<dbReference type="GO" id="GO:0060271">
    <property type="term" value="P:cilium assembly"/>
    <property type="evidence" value="ECO:0007669"/>
    <property type="project" value="TreeGrafter"/>
</dbReference>
<keyword evidence="3 7" id="KW-0175">Coiled coil</keyword>
<evidence type="ECO:0000256" key="4">
    <source>
        <dbReference type="ARBA" id="ARBA00023273"/>
    </source>
</evidence>
<comment type="similarity">
    <text evidence="5">Belongs to the CFAP263 family.</text>
</comment>
<protein>
    <recommendedName>
        <fullName evidence="6">Cilia- and flagella-associated protein 263</fullName>
    </recommendedName>
</protein>
<feature type="domain" description="CCDC113/CCDC96 coiled-coil" evidence="8">
    <location>
        <begin position="99"/>
        <end position="276"/>
    </location>
</feature>
<dbReference type="GO" id="GO:0036064">
    <property type="term" value="C:ciliary basal body"/>
    <property type="evidence" value="ECO:0007669"/>
    <property type="project" value="TreeGrafter"/>
</dbReference>
<evidence type="ECO:0000256" key="5">
    <source>
        <dbReference type="ARBA" id="ARBA00044506"/>
    </source>
</evidence>
<dbReference type="Pfam" id="PF13870">
    <property type="entry name" value="CCDC113_CCDC96_CC"/>
    <property type="match status" value="1"/>
</dbReference>
<dbReference type="PANTHER" id="PTHR15654:SF2">
    <property type="entry name" value="COILED-COIL DOMAIN-CONTAINING PROTEIN 113"/>
    <property type="match status" value="1"/>
</dbReference>
<evidence type="ECO:0000256" key="1">
    <source>
        <dbReference type="ARBA" id="ARBA00004138"/>
    </source>
</evidence>
<dbReference type="AlphaFoldDB" id="A0A6U2PM28"/>
<dbReference type="EMBL" id="HBGY01018968">
    <property type="protein sequence ID" value="CAD9586875.1"/>
    <property type="molecule type" value="Transcribed_RNA"/>
</dbReference>
<evidence type="ECO:0000313" key="11">
    <source>
        <dbReference type="EMBL" id="CAD9586875.1"/>
    </source>
</evidence>
<dbReference type="InterPro" id="IPR051885">
    <property type="entry name" value="CC_CF"/>
</dbReference>
<keyword evidence="4" id="KW-0966">Cell projection</keyword>
<dbReference type="GO" id="GO:0005930">
    <property type="term" value="C:axoneme"/>
    <property type="evidence" value="ECO:0007669"/>
    <property type="project" value="TreeGrafter"/>
</dbReference>
<evidence type="ECO:0000256" key="7">
    <source>
        <dbReference type="SAM" id="Coils"/>
    </source>
</evidence>
<evidence type="ECO:0000256" key="6">
    <source>
        <dbReference type="ARBA" id="ARBA00044798"/>
    </source>
</evidence>
<keyword evidence="2" id="KW-0970">Cilium biogenesis/degradation</keyword>
<accession>A0A6U2PM28</accession>
<evidence type="ECO:0000313" key="9">
    <source>
        <dbReference type="EMBL" id="CAD9586868.1"/>
    </source>
</evidence>
<gene>
    <name evidence="9" type="ORF">LDAN0321_LOCUS12067</name>
    <name evidence="10" type="ORF">LDAN0321_LOCUS12070</name>
    <name evidence="11" type="ORF">LDAN0321_LOCUS12071</name>
</gene>
<dbReference type="PANTHER" id="PTHR15654">
    <property type="entry name" value="COILED-COIL DOMAIN-CONTAINING PROTEIN 113-RELATED"/>
    <property type="match status" value="1"/>
</dbReference>
<evidence type="ECO:0000259" key="8">
    <source>
        <dbReference type="Pfam" id="PF13870"/>
    </source>
</evidence>
<evidence type="ECO:0000256" key="2">
    <source>
        <dbReference type="ARBA" id="ARBA00022794"/>
    </source>
</evidence>
<evidence type="ECO:0000313" key="10">
    <source>
        <dbReference type="EMBL" id="CAD9586872.1"/>
    </source>
</evidence>
<reference evidence="9" key="1">
    <citation type="submission" date="2021-01" db="EMBL/GenBank/DDBJ databases">
        <authorList>
            <person name="Corre E."/>
            <person name="Pelletier E."/>
            <person name="Niang G."/>
            <person name="Scheremetjew M."/>
            <person name="Finn R."/>
            <person name="Kale V."/>
            <person name="Holt S."/>
            <person name="Cochrane G."/>
            <person name="Meng A."/>
            <person name="Brown T."/>
            <person name="Cohen L."/>
        </authorList>
    </citation>
    <scope>NUCLEOTIDE SEQUENCE</scope>
    <source>
        <strain evidence="9">B650</strain>
    </source>
</reference>
<comment type="subcellular location">
    <subcellularLocation>
        <location evidence="1">Cell projection</location>
        <location evidence="1">Cilium</location>
    </subcellularLocation>
</comment>
<dbReference type="EMBL" id="HBGY01018964">
    <property type="protein sequence ID" value="CAD9586868.1"/>
    <property type="molecule type" value="Transcribed_RNA"/>
</dbReference>
<dbReference type="InterPro" id="IPR025254">
    <property type="entry name" value="CCDC113/CCDC96_CC"/>
</dbReference>
<sequence>MKSEEKHDKTPENSARGIVKGENVVSCQDLDAISDRLDSIKLERKEKMNASKQLIDTLEIIMSELEHRIEDKKKEAFDFNRDVIEGEKSAQRWIVSRIDRRDTQIEKLMHKCANLRRSKSKLAKILREKEGGNASTHYIEFHQLEIENKSIAADLQKKTKELIAIKTSALQQTSVNDLLKTTLEQLTKNKETIEQQIGTRENRLMKAGFDITKIITDMKKEEGILKDNNENIAAYACDNTECTPDLNNYIHRNAELHEVRSELQTWKRRVGTLEKVAKNPRKTSTHS</sequence>
<dbReference type="EMBL" id="HBGY01018967">
    <property type="protein sequence ID" value="CAD9586872.1"/>
    <property type="molecule type" value="Transcribed_RNA"/>
</dbReference>
<organism evidence="9">
    <name type="scientific">Leptocylindrus danicus</name>
    <dbReference type="NCBI Taxonomy" id="163516"/>
    <lineage>
        <taxon>Eukaryota</taxon>
        <taxon>Sar</taxon>
        <taxon>Stramenopiles</taxon>
        <taxon>Ochrophyta</taxon>
        <taxon>Bacillariophyta</taxon>
        <taxon>Coscinodiscophyceae</taxon>
        <taxon>Chaetocerotophycidae</taxon>
        <taxon>Leptocylindrales</taxon>
        <taxon>Leptocylindraceae</taxon>
        <taxon>Leptocylindrus</taxon>
    </lineage>
</organism>
<name>A0A6U2PM28_9STRA</name>
<feature type="coiled-coil region" evidence="7">
    <location>
        <begin position="176"/>
        <end position="203"/>
    </location>
</feature>
<evidence type="ECO:0000256" key="3">
    <source>
        <dbReference type="ARBA" id="ARBA00023054"/>
    </source>
</evidence>
<feature type="coiled-coil region" evidence="7">
    <location>
        <begin position="48"/>
        <end position="82"/>
    </location>
</feature>